<accession>A0A2Z4FM69</accession>
<organism evidence="2 3">
    <name type="scientific">Bradymonas sediminis</name>
    <dbReference type="NCBI Taxonomy" id="1548548"/>
    <lineage>
        <taxon>Bacteria</taxon>
        <taxon>Deltaproteobacteria</taxon>
        <taxon>Bradymonadales</taxon>
        <taxon>Bradymonadaceae</taxon>
        <taxon>Bradymonas</taxon>
    </lineage>
</organism>
<dbReference type="KEGG" id="bsed:DN745_11505"/>
<evidence type="ECO:0000313" key="2">
    <source>
        <dbReference type="EMBL" id="AWV89930.1"/>
    </source>
</evidence>
<dbReference type="RefSeq" id="WP_111334994.1">
    <property type="nucleotide sequence ID" value="NZ_CP030032.1"/>
</dbReference>
<keyword evidence="3" id="KW-1185">Reference proteome</keyword>
<sequence length="225" mass="24871">MPKKTTPHSQKSSILRPEDQQSGLAPPDDFLLNPHPDPTVQLFLDDLEPYEDPTRSVPQQRLLNTAYEDAHDHDDTTQSFAIPPERLESLASNPKISSPGRHAEGSNQVEVYDPFMTRETPAPATPQHRQGHGKPRGTVKQRSTIKMGPVGVRPRAAAYTSLESDQTAARFAPAQLRDIDEDGFHLFVLRPDAQGRVVLPRSFFGAQGDPQGAMLLVKAKVLRSD</sequence>
<proteinExistence type="predicted"/>
<dbReference type="OrthoDB" id="10019296at2"/>
<dbReference type="EMBL" id="CP030032">
    <property type="protein sequence ID" value="AWV89930.1"/>
    <property type="molecule type" value="Genomic_DNA"/>
</dbReference>
<name>A0A2Z4FM69_9DELT</name>
<dbReference type="AlphaFoldDB" id="A0A2Z4FM69"/>
<feature type="compositionally biased region" description="Basic residues" evidence="1">
    <location>
        <begin position="129"/>
        <end position="139"/>
    </location>
</feature>
<feature type="region of interest" description="Disordered" evidence="1">
    <location>
        <begin position="118"/>
        <end position="143"/>
    </location>
</feature>
<dbReference type="Proteomes" id="UP000249799">
    <property type="component" value="Chromosome"/>
</dbReference>
<protein>
    <submittedName>
        <fullName evidence="2">Uncharacterized protein</fullName>
    </submittedName>
</protein>
<reference evidence="2 3" key="1">
    <citation type="submission" date="2018-06" db="EMBL/GenBank/DDBJ databases">
        <title>Lujinxingia sediminis gen. nov. sp. nov., a new facultative anaerobic member of the class Deltaproteobacteria, and proposal of Lujinxingaceae fam. nov.</title>
        <authorList>
            <person name="Guo L.-Y."/>
            <person name="Li C.-M."/>
            <person name="Wang S."/>
            <person name="Du Z.-J."/>
        </authorList>
    </citation>
    <scope>NUCLEOTIDE SEQUENCE [LARGE SCALE GENOMIC DNA]</scope>
    <source>
        <strain evidence="2 3">FA350</strain>
    </source>
</reference>
<gene>
    <name evidence="2" type="ORF">DN745_11505</name>
</gene>
<evidence type="ECO:0000313" key="3">
    <source>
        <dbReference type="Proteomes" id="UP000249799"/>
    </source>
</evidence>
<evidence type="ECO:0000256" key="1">
    <source>
        <dbReference type="SAM" id="MobiDB-lite"/>
    </source>
</evidence>
<feature type="region of interest" description="Disordered" evidence="1">
    <location>
        <begin position="1"/>
        <end position="39"/>
    </location>
</feature>